<evidence type="ECO:0000313" key="1">
    <source>
        <dbReference type="EMBL" id="GMI01144.1"/>
    </source>
</evidence>
<dbReference type="Proteomes" id="UP001165122">
    <property type="component" value="Unassembled WGS sequence"/>
</dbReference>
<protein>
    <submittedName>
        <fullName evidence="1">Uncharacterized protein</fullName>
    </submittedName>
</protein>
<accession>A0A9W7F515</accession>
<proteinExistence type="predicted"/>
<sequence>MAWNCSVERREYTKNPEAYEIDEKSQQDKGLHYLSSLCANYAPASLFHESKATRRKNFCYLIPTLTSILELGAGGIKEVVDSEENLEDISSPLPIIASLLPTTIKPASIPLIISGLQAISFEAAHFLYLRRVRKRPYLSFRASNVFGDTLNDTEVLITRVLCATPAWFDFLQALGMVSKNDEVLIVLGHVFASRVLFGIIWSMKRLLLGVTDYLDDLRASVDKNMKRDLSRVRTHSAIDEKGVNDKIEAMMNTDSVIERWELERTLNRELTTEEE</sequence>
<name>A0A9W7F515_9STRA</name>
<organism evidence="1 2">
    <name type="scientific">Triparma laevis f. longispina</name>
    <dbReference type="NCBI Taxonomy" id="1714387"/>
    <lineage>
        <taxon>Eukaryota</taxon>
        <taxon>Sar</taxon>
        <taxon>Stramenopiles</taxon>
        <taxon>Ochrophyta</taxon>
        <taxon>Bolidophyceae</taxon>
        <taxon>Parmales</taxon>
        <taxon>Triparmaceae</taxon>
        <taxon>Triparma</taxon>
    </lineage>
</organism>
<evidence type="ECO:0000313" key="2">
    <source>
        <dbReference type="Proteomes" id="UP001165122"/>
    </source>
</evidence>
<gene>
    <name evidence="1" type="ORF">TrLO_g3843</name>
</gene>
<comment type="caution">
    <text evidence="1">The sequence shown here is derived from an EMBL/GenBank/DDBJ whole genome shotgun (WGS) entry which is preliminary data.</text>
</comment>
<dbReference type="OrthoDB" id="10489091at2759"/>
<reference evidence="2" key="1">
    <citation type="journal article" date="2023" name="Commun. Biol.">
        <title>Genome analysis of Parmales, the sister group of diatoms, reveals the evolutionary specialization of diatoms from phago-mixotrophs to photoautotrophs.</title>
        <authorList>
            <person name="Ban H."/>
            <person name="Sato S."/>
            <person name="Yoshikawa S."/>
            <person name="Yamada K."/>
            <person name="Nakamura Y."/>
            <person name="Ichinomiya M."/>
            <person name="Sato N."/>
            <person name="Blanc-Mathieu R."/>
            <person name="Endo H."/>
            <person name="Kuwata A."/>
            <person name="Ogata H."/>
        </authorList>
    </citation>
    <scope>NUCLEOTIDE SEQUENCE [LARGE SCALE GENOMIC DNA]</scope>
    <source>
        <strain evidence="2">NIES 3700</strain>
    </source>
</reference>
<keyword evidence="2" id="KW-1185">Reference proteome</keyword>
<dbReference type="AlphaFoldDB" id="A0A9W7F515"/>
<dbReference type="EMBL" id="BRXW01000031">
    <property type="protein sequence ID" value="GMI01144.1"/>
    <property type="molecule type" value="Genomic_DNA"/>
</dbReference>